<dbReference type="EMBL" id="JBFOLK010000007">
    <property type="protein sequence ID" value="KAL2497902.1"/>
    <property type="molecule type" value="Genomic_DNA"/>
</dbReference>
<evidence type="ECO:0000256" key="1">
    <source>
        <dbReference type="SAM" id="MobiDB-lite"/>
    </source>
</evidence>
<dbReference type="Proteomes" id="UP001604336">
    <property type="component" value="Unassembled WGS sequence"/>
</dbReference>
<feature type="compositionally biased region" description="Basic residues" evidence="1">
    <location>
        <begin position="1"/>
        <end position="12"/>
    </location>
</feature>
<feature type="compositionally biased region" description="Polar residues" evidence="1">
    <location>
        <begin position="497"/>
        <end position="508"/>
    </location>
</feature>
<accession>A0ABD1SDX1</accession>
<comment type="caution">
    <text evidence="3">The sequence shown here is derived from an EMBL/GenBank/DDBJ whole genome shotgun (WGS) entry which is preliminary data.</text>
</comment>
<feature type="region of interest" description="Disordered" evidence="1">
    <location>
        <begin position="487"/>
        <end position="508"/>
    </location>
</feature>
<dbReference type="InterPro" id="IPR046796">
    <property type="entry name" value="Transposase_32_dom"/>
</dbReference>
<protein>
    <recommendedName>
        <fullName evidence="2">Putative plant transposon protein domain-containing protein</fullName>
    </recommendedName>
</protein>
<feature type="domain" description="Putative plant transposon protein" evidence="2">
    <location>
        <begin position="187"/>
        <end position="366"/>
    </location>
</feature>
<feature type="region of interest" description="Disordered" evidence="1">
    <location>
        <begin position="97"/>
        <end position="133"/>
    </location>
</feature>
<gene>
    <name evidence="3" type="ORF">Adt_23452</name>
</gene>
<sequence>MLLSQKKNKFKSGRSPGLNPGDRPIGFSLGRTPSVEPRRSPRFSAGQNAQHLTHTRPFIFFSDASPHSLSLPTLAHTPHYLGSPFLSTPPTISAFISSSPLHSFPHRHRTRSKDPPTKKGKEKAGSSSGRHRQLETNVDVGGVRRFRGPEEELIYNKWLMPKHIWTEREVILTDFPYSEMANLVNSCGWQRVTGKPHLAYPLLVKEFFANFNHSIEDPATDHQYTTWVRGKWIQFSPAVIANYYALPALDFEPIPADFDMTQVTQFLYGRADAWPLAGPKFVHNQLTESLRIFHIFVCHNIDPTSHRTDFKESRAQFLYHLASGHRIDLGAHIFCFIVDLASQYASGRSPMFPYLISALCLADGVPLLPHEEPESPEPPITKWTLGNPVARRAADNPAPLPAAETDRLLCQIFTQLSEQGRVLNSIQRTQLAMQQTVDHMRIEIDPLKESNNTLRGGQRTINFTYDDVNHRMLQFAQRLDDIYTVVSQPSAPSAPSHGSTPDDPSNHP</sequence>
<feature type="compositionally biased region" description="Basic and acidic residues" evidence="1">
    <location>
        <begin position="112"/>
        <end position="124"/>
    </location>
</feature>
<evidence type="ECO:0000313" key="4">
    <source>
        <dbReference type="Proteomes" id="UP001604336"/>
    </source>
</evidence>
<evidence type="ECO:0000259" key="2">
    <source>
        <dbReference type="Pfam" id="PF20167"/>
    </source>
</evidence>
<name>A0ABD1SDX1_9LAMI</name>
<dbReference type="AlphaFoldDB" id="A0ABD1SDX1"/>
<proteinExistence type="predicted"/>
<feature type="region of interest" description="Disordered" evidence="1">
    <location>
        <begin position="1"/>
        <end position="49"/>
    </location>
</feature>
<keyword evidence="4" id="KW-1185">Reference proteome</keyword>
<reference evidence="4" key="1">
    <citation type="submission" date="2024-07" db="EMBL/GenBank/DDBJ databases">
        <title>Two chromosome-level genome assemblies of Korean endemic species Abeliophyllum distichum and Forsythia ovata (Oleaceae).</title>
        <authorList>
            <person name="Jang H."/>
        </authorList>
    </citation>
    <scope>NUCLEOTIDE SEQUENCE [LARGE SCALE GENOMIC DNA]</scope>
</reference>
<evidence type="ECO:0000313" key="3">
    <source>
        <dbReference type="EMBL" id="KAL2497902.1"/>
    </source>
</evidence>
<dbReference type="Pfam" id="PF20167">
    <property type="entry name" value="Transposase_32"/>
    <property type="match status" value="1"/>
</dbReference>
<organism evidence="3 4">
    <name type="scientific">Abeliophyllum distichum</name>
    <dbReference type="NCBI Taxonomy" id="126358"/>
    <lineage>
        <taxon>Eukaryota</taxon>
        <taxon>Viridiplantae</taxon>
        <taxon>Streptophyta</taxon>
        <taxon>Embryophyta</taxon>
        <taxon>Tracheophyta</taxon>
        <taxon>Spermatophyta</taxon>
        <taxon>Magnoliopsida</taxon>
        <taxon>eudicotyledons</taxon>
        <taxon>Gunneridae</taxon>
        <taxon>Pentapetalae</taxon>
        <taxon>asterids</taxon>
        <taxon>lamiids</taxon>
        <taxon>Lamiales</taxon>
        <taxon>Oleaceae</taxon>
        <taxon>Forsythieae</taxon>
        <taxon>Abeliophyllum</taxon>
    </lineage>
</organism>